<feature type="region of interest" description="Disordered" evidence="1">
    <location>
        <begin position="347"/>
        <end position="411"/>
    </location>
</feature>
<proteinExistence type="predicted"/>
<feature type="domain" description="Septum formation-related" evidence="3">
    <location>
        <begin position="109"/>
        <end position="324"/>
    </location>
</feature>
<evidence type="ECO:0000259" key="3">
    <source>
        <dbReference type="Pfam" id="PF13845"/>
    </source>
</evidence>
<keyword evidence="2" id="KW-0812">Transmembrane</keyword>
<dbReference type="EMBL" id="BJVJ01000028">
    <property type="protein sequence ID" value="GEL24116.1"/>
    <property type="molecule type" value="Genomic_DNA"/>
</dbReference>
<evidence type="ECO:0000313" key="4">
    <source>
        <dbReference type="EMBL" id="GEL24116.1"/>
    </source>
</evidence>
<organism evidence="4 5">
    <name type="scientific">Pseudonocardia sulfidoxydans NBRC 16205</name>
    <dbReference type="NCBI Taxonomy" id="1223511"/>
    <lineage>
        <taxon>Bacteria</taxon>
        <taxon>Bacillati</taxon>
        <taxon>Actinomycetota</taxon>
        <taxon>Actinomycetes</taxon>
        <taxon>Pseudonocardiales</taxon>
        <taxon>Pseudonocardiaceae</taxon>
        <taxon>Pseudonocardia</taxon>
    </lineage>
</organism>
<dbReference type="OrthoDB" id="4266126at2"/>
<feature type="region of interest" description="Disordered" evidence="1">
    <location>
        <begin position="1"/>
        <end position="46"/>
    </location>
</feature>
<keyword evidence="5" id="KW-1185">Reference proteome</keyword>
<keyword evidence="2" id="KW-0472">Membrane</keyword>
<protein>
    <recommendedName>
        <fullName evidence="3">Septum formation-related domain-containing protein</fullName>
    </recommendedName>
</protein>
<dbReference type="Pfam" id="PF13845">
    <property type="entry name" value="Septum_form"/>
    <property type="match status" value="1"/>
</dbReference>
<dbReference type="Proteomes" id="UP000321685">
    <property type="component" value="Unassembled WGS sequence"/>
</dbReference>
<dbReference type="InterPro" id="IPR026004">
    <property type="entry name" value="Septum_form"/>
</dbReference>
<reference evidence="4 5" key="1">
    <citation type="submission" date="2019-07" db="EMBL/GenBank/DDBJ databases">
        <title>Whole genome shotgun sequence of Pseudonocardia sulfidoxydans NBRC 16205.</title>
        <authorList>
            <person name="Hosoyama A."/>
            <person name="Uohara A."/>
            <person name="Ohji S."/>
            <person name="Ichikawa N."/>
        </authorList>
    </citation>
    <scope>NUCLEOTIDE SEQUENCE [LARGE SCALE GENOMIC DNA]</scope>
    <source>
        <strain evidence="4 5">NBRC 16205</strain>
    </source>
</reference>
<evidence type="ECO:0000313" key="5">
    <source>
        <dbReference type="Proteomes" id="UP000321685"/>
    </source>
</evidence>
<name>A0A511DH47_9PSEU</name>
<evidence type="ECO:0000256" key="2">
    <source>
        <dbReference type="SAM" id="Phobius"/>
    </source>
</evidence>
<feature type="compositionally biased region" description="Pro residues" evidence="1">
    <location>
        <begin position="380"/>
        <end position="394"/>
    </location>
</feature>
<comment type="caution">
    <text evidence="4">The sequence shown here is derived from an EMBL/GenBank/DDBJ whole genome shotgun (WGS) entry which is preliminary data.</text>
</comment>
<sequence>MIATDMATPLTAPERRSPTAARRRPPGAPRPSASRAPRDPGRARKRALHPVRRIVIGVLIGAVTMLGVTLLDRFADTSVPVLSTLATLPDPAAAEARRLADLPPPPAEAGTCLNWTRPDAADTVAVPCAQPHRFEQAGSVQVTDQAALPDDRTWRRLVGERCTPMVTAYLGDKFDQDGRFRVGALKPSQARWAEGERSMRCGLQTNTKSGSFLPMSGKVAEQDQSKVEAAGTCLAIDGRTVGDPVSCAGPHAVETVGIVDLTEQFKDGTYPSVDDQDKFLQTRCGEIAAQYAGSADAIAQKKLTVYWDNVAEQSWQVGSHKVNCNLAALLPDRSGFAPVTGTAKGPVTVAGTPAPPTDAAAPSSPGAPADGSTAPTSPVDAPPPGTTAEPPLPIPTQVLPLPGTGGGGGNT</sequence>
<accession>A0A511DH47</accession>
<feature type="compositionally biased region" description="Low complexity" evidence="1">
    <location>
        <begin position="347"/>
        <end position="376"/>
    </location>
</feature>
<keyword evidence="2" id="KW-1133">Transmembrane helix</keyword>
<evidence type="ECO:0000256" key="1">
    <source>
        <dbReference type="SAM" id="MobiDB-lite"/>
    </source>
</evidence>
<dbReference type="AlphaFoldDB" id="A0A511DH47"/>
<feature type="transmembrane region" description="Helical" evidence="2">
    <location>
        <begin position="54"/>
        <end position="71"/>
    </location>
</feature>
<gene>
    <name evidence="4" type="ORF">PSU4_30700</name>
</gene>